<dbReference type="PANTHER" id="PTHR10655">
    <property type="entry name" value="LYSOPHOSPHOLIPASE-RELATED"/>
    <property type="match status" value="1"/>
</dbReference>
<dbReference type="InterPro" id="IPR003140">
    <property type="entry name" value="PLipase/COase/thioEstase"/>
</dbReference>
<proteinExistence type="inferred from homology"/>
<comment type="similarity">
    <text evidence="1">Belongs to the AB hydrolase superfamily. AB hydrolase 2 family.</text>
</comment>
<reference evidence="3" key="1">
    <citation type="journal article" date="2020" name="Stud. Mycol.">
        <title>101 Dothideomycetes genomes: a test case for predicting lifestyles and emergence of pathogens.</title>
        <authorList>
            <person name="Haridas S."/>
            <person name="Albert R."/>
            <person name="Binder M."/>
            <person name="Bloem J."/>
            <person name="Labutti K."/>
            <person name="Salamov A."/>
            <person name="Andreopoulos B."/>
            <person name="Baker S."/>
            <person name="Barry K."/>
            <person name="Bills G."/>
            <person name="Bluhm B."/>
            <person name="Cannon C."/>
            <person name="Castanera R."/>
            <person name="Culley D."/>
            <person name="Daum C."/>
            <person name="Ezra D."/>
            <person name="Gonzalez J."/>
            <person name="Henrissat B."/>
            <person name="Kuo A."/>
            <person name="Liang C."/>
            <person name="Lipzen A."/>
            <person name="Lutzoni F."/>
            <person name="Magnuson J."/>
            <person name="Mondo S."/>
            <person name="Nolan M."/>
            <person name="Ohm R."/>
            <person name="Pangilinan J."/>
            <person name="Park H.-J."/>
            <person name="Ramirez L."/>
            <person name="Alfaro M."/>
            <person name="Sun H."/>
            <person name="Tritt A."/>
            <person name="Yoshinaga Y."/>
            <person name="Zwiers L.-H."/>
            <person name="Turgeon B."/>
            <person name="Goodwin S."/>
            <person name="Spatafora J."/>
            <person name="Crous P."/>
            <person name="Grigoriev I."/>
        </authorList>
    </citation>
    <scope>NUCLEOTIDE SEQUENCE</scope>
    <source>
        <strain evidence="3">CBS 115976</strain>
    </source>
</reference>
<gene>
    <name evidence="3" type="ORF">BT63DRAFT_430201</name>
</gene>
<dbReference type="InterPro" id="IPR029058">
    <property type="entry name" value="AB_hydrolase_fold"/>
</dbReference>
<dbReference type="Pfam" id="PF02230">
    <property type="entry name" value="Abhydrolase_2"/>
    <property type="match status" value="2"/>
</dbReference>
<dbReference type="SUPFAM" id="SSF53474">
    <property type="entry name" value="alpha/beta-Hydrolases"/>
    <property type="match status" value="1"/>
</dbReference>
<keyword evidence="4" id="KW-1185">Reference proteome</keyword>
<accession>A0A6A6TXP8</accession>
<sequence length="258" mass="29275">MSHSTYTVHPSIPHTHTVIFLHGRDSTAEEFATEIFESQGSDEKTLPEALPSYKWVFPTSRIRQSSRFQTEMSQWFDIWTVENPQEKLNIQQTGLQESIMEVLDLISEEGKLVRSDHIILAGISQGCATAIHALFNLDYKLGAFVGLSSWLPYSKQIQTIIQSGNESSQHMRHIRSLITSEGINLIQAPNYSSLETPVFLRHCKDDDVVPSENGENLFDTLKLMGMSVDSHVYEEGGHWLNEPKGVDDLVRFLKQNQE</sequence>
<dbReference type="EMBL" id="MU004244">
    <property type="protein sequence ID" value="KAF2663957.1"/>
    <property type="molecule type" value="Genomic_DNA"/>
</dbReference>
<feature type="domain" description="Phospholipase/carboxylesterase/thioesterase" evidence="2">
    <location>
        <begin position="7"/>
        <end position="159"/>
    </location>
</feature>
<dbReference type="InterPro" id="IPR050565">
    <property type="entry name" value="LYPA1-2/EST-like"/>
</dbReference>
<evidence type="ECO:0000313" key="4">
    <source>
        <dbReference type="Proteomes" id="UP000799302"/>
    </source>
</evidence>
<name>A0A6A6TXP8_9PEZI</name>
<evidence type="ECO:0000256" key="1">
    <source>
        <dbReference type="ARBA" id="ARBA00006499"/>
    </source>
</evidence>
<dbReference type="PANTHER" id="PTHR10655:SF63">
    <property type="entry name" value="PHOSPHOLIPASE_CARBOXYLESTERASE_THIOESTERASE DOMAIN-CONTAINING PROTEIN"/>
    <property type="match status" value="1"/>
</dbReference>
<keyword evidence="3" id="KW-0378">Hydrolase</keyword>
<protein>
    <submittedName>
        <fullName evidence="3">Alpha/beta-hydrolase</fullName>
    </submittedName>
</protein>
<dbReference type="Gene3D" id="3.40.50.1820">
    <property type="entry name" value="alpha/beta hydrolase"/>
    <property type="match status" value="1"/>
</dbReference>
<dbReference type="GO" id="GO:0008474">
    <property type="term" value="F:palmitoyl-(protein) hydrolase activity"/>
    <property type="evidence" value="ECO:0007669"/>
    <property type="project" value="TreeGrafter"/>
</dbReference>
<dbReference type="Proteomes" id="UP000799302">
    <property type="component" value="Unassembled WGS sequence"/>
</dbReference>
<dbReference type="GO" id="GO:0005737">
    <property type="term" value="C:cytoplasm"/>
    <property type="evidence" value="ECO:0007669"/>
    <property type="project" value="TreeGrafter"/>
</dbReference>
<dbReference type="OrthoDB" id="2418081at2759"/>
<dbReference type="AlphaFoldDB" id="A0A6A6TXP8"/>
<evidence type="ECO:0000313" key="3">
    <source>
        <dbReference type="EMBL" id="KAF2663957.1"/>
    </source>
</evidence>
<evidence type="ECO:0000259" key="2">
    <source>
        <dbReference type="Pfam" id="PF02230"/>
    </source>
</evidence>
<feature type="domain" description="Phospholipase/carboxylesterase/thioesterase" evidence="2">
    <location>
        <begin position="185"/>
        <end position="254"/>
    </location>
</feature>
<dbReference type="GO" id="GO:0052689">
    <property type="term" value="F:carboxylic ester hydrolase activity"/>
    <property type="evidence" value="ECO:0007669"/>
    <property type="project" value="TreeGrafter"/>
</dbReference>
<organism evidence="3 4">
    <name type="scientific">Microthyrium microscopicum</name>
    <dbReference type="NCBI Taxonomy" id="703497"/>
    <lineage>
        <taxon>Eukaryota</taxon>
        <taxon>Fungi</taxon>
        <taxon>Dikarya</taxon>
        <taxon>Ascomycota</taxon>
        <taxon>Pezizomycotina</taxon>
        <taxon>Dothideomycetes</taxon>
        <taxon>Dothideomycetes incertae sedis</taxon>
        <taxon>Microthyriales</taxon>
        <taxon>Microthyriaceae</taxon>
        <taxon>Microthyrium</taxon>
    </lineage>
</organism>